<dbReference type="GO" id="GO:0016709">
    <property type="term" value="F:oxidoreductase activity, acting on paired donors, with incorporation or reduction of molecular oxygen, NAD(P)H as one donor, and incorporation of one atom of oxygen"/>
    <property type="evidence" value="ECO:0007669"/>
    <property type="project" value="UniProtKB-ARBA"/>
</dbReference>
<dbReference type="PANTHER" id="PTHR43004:SF19">
    <property type="entry name" value="BINDING MONOOXYGENASE, PUTATIVE (JCVI)-RELATED"/>
    <property type="match status" value="1"/>
</dbReference>
<sequence length="528" mass="59638">MKTKTSVLIIGGGLSGLSAALFLAYRNIDCIVIEKHQTTTIQYKFSGISARSMELYRNVGIEYAIRKQRPRRESNIVVMAKNLADEDHKIMEIEQADTSQISPTRHAECEQDRLEPILKKKAEKLGADIRFNTEVTDIRQGMGKVKVLIKNQSTEQTSEIHASYVIAADGTNGKTREKLGVSRQGPGILQNWLNVIFDTDALPAINGCYFTASILEDINGTLVPREGIKRWSMSVQYFPQEGEKPSDYTDERCKELIKRGLGKDDVNLNIVNIKPWDAAAFISDKFVYERVFFIGDTAHVIPPTGGFSGNTGIHDAYNLAWKLESVIKGIAGAELLNTYGQERQPIAYQTMQQALARLQAWFKDPSNKLPPVEKIIPDNNVVFGYRYQNGCLIHKTGQTNQEVFEDVNNPTVRPGGRAPHLNLENNGQIVSTIDLFLDQWVVLTGVDGEKWENTIQQSKWAKQVRCYRIGQNGELKDYSNSFRKKYDVGMEGAVLIRPDGFIAWRSKEMTEHPNELIHEVFNRLLFVH</sequence>
<evidence type="ECO:0000256" key="3">
    <source>
        <dbReference type="ARBA" id="ARBA00022827"/>
    </source>
</evidence>
<reference evidence="6 7" key="1">
    <citation type="submission" date="2016-10" db="EMBL/GenBank/DDBJ databases">
        <authorList>
            <person name="de Groot N.N."/>
        </authorList>
    </citation>
    <scope>NUCLEOTIDE SEQUENCE [LARGE SCALE GENOMIC DNA]</scope>
    <source>
        <strain evidence="6 7">CGMCC 1.10449</strain>
    </source>
</reference>
<dbReference type="InterPro" id="IPR036188">
    <property type="entry name" value="FAD/NAD-bd_sf"/>
</dbReference>
<dbReference type="Pfam" id="PF21274">
    <property type="entry name" value="Rng_hyd_C"/>
    <property type="match status" value="1"/>
</dbReference>
<accession>A0A1H0ZKV0</accession>
<dbReference type="RefSeq" id="WP_092492098.1">
    <property type="nucleotide sequence ID" value="NZ_FNKD01000001.1"/>
</dbReference>
<comment type="cofactor">
    <cofactor evidence="1">
        <name>FAD</name>
        <dbReference type="ChEBI" id="CHEBI:57692"/>
    </cofactor>
</comment>
<keyword evidence="7" id="KW-1185">Reference proteome</keyword>
<dbReference type="Proteomes" id="UP000199444">
    <property type="component" value="Unassembled WGS sequence"/>
</dbReference>
<dbReference type="PRINTS" id="PR00420">
    <property type="entry name" value="RNGMNOXGNASE"/>
</dbReference>
<name>A0A1H0ZKV0_9BACI</name>
<dbReference type="Gene3D" id="3.30.9.10">
    <property type="entry name" value="D-Amino Acid Oxidase, subunit A, domain 2"/>
    <property type="match status" value="1"/>
</dbReference>
<gene>
    <name evidence="6" type="ORF">SAMN05216231_1297</name>
</gene>
<organism evidence="6 7">
    <name type="scientific">Virgibacillus salinus</name>
    <dbReference type="NCBI Taxonomy" id="553311"/>
    <lineage>
        <taxon>Bacteria</taxon>
        <taxon>Bacillati</taxon>
        <taxon>Bacillota</taxon>
        <taxon>Bacilli</taxon>
        <taxon>Bacillales</taxon>
        <taxon>Bacillaceae</taxon>
        <taxon>Virgibacillus</taxon>
    </lineage>
</organism>
<evidence type="ECO:0000313" key="6">
    <source>
        <dbReference type="EMBL" id="SDQ28073.1"/>
    </source>
</evidence>
<evidence type="ECO:0000256" key="1">
    <source>
        <dbReference type="ARBA" id="ARBA00001974"/>
    </source>
</evidence>
<dbReference type="STRING" id="553311.SAMN05216231_1297"/>
<protein>
    <submittedName>
        <fullName evidence="6">2-polyprenyl-6-methoxyphenol hydroxylase</fullName>
    </submittedName>
</protein>
<feature type="domain" description="FAD-binding" evidence="5">
    <location>
        <begin position="4"/>
        <end position="354"/>
    </location>
</feature>
<proteinExistence type="predicted"/>
<dbReference type="Gene3D" id="3.40.30.120">
    <property type="match status" value="1"/>
</dbReference>
<dbReference type="EMBL" id="FNKD01000001">
    <property type="protein sequence ID" value="SDQ28073.1"/>
    <property type="molecule type" value="Genomic_DNA"/>
</dbReference>
<dbReference type="AlphaFoldDB" id="A0A1H0ZKV0"/>
<keyword evidence="4" id="KW-1133">Transmembrane helix</keyword>
<dbReference type="Gene3D" id="3.50.50.60">
    <property type="entry name" value="FAD/NAD(P)-binding domain"/>
    <property type="match status" value="1"/>
</dbReference>
<feature type="transmembrane region" description="Helical" evidence="4">
    <location>
        <begin position="7"/>
        <end position="25"/>
    </location>
</feature>
<evidence type="ECO:0000256" key="2">
    <source>
        <dbReference type="ARBA" id="ARBA00022630"/>
    </source>
</evidence>
<dbReference type="Pfam" id="PF01494">
    <property type="entry name" value="FAD_binding_3"/>
    <property type="match status" value="1"/>
</dbReference>
<keyword evidence="2" id="KW-0285">Flavoprotein</keyword>
<dbReference type="InterPro" id="IPR002938">
    <property type="entry name" value="FAD-bd"/>
</dbReference>
<evidence type="ECO:0000256" key="4">
    <source>
        <dbReference type="SAM" id="Phobius"/>
    </source>
</evidence>
<dbReference type="SUPFAM" id="SSF51905">
    <property type="entry name" value="FAD/NAD(P)-binding domain"/>
    <property type="match status" value="1"/>
</dbReference>
<dbReference type="PANTHER" id="PTHR43004">
    <property type="entry name" value="TRK SYSTEM POTASSIUM UPTAKE PROTEIN"/>
    <property type="match status" value="1"/>
</dbReference>
<evidence type="ECO:0000259" key="5">
    <source>
        <dbReference type="Pfam" id="PF01494"/>
    </source>
</evidence>
<keyword evidence="3" id="KW-0274">FAD</keyword>
<evidence type="ECO:0000313" key="7">
    <source>
        <dbReference type="Proteomes" id="UP000199444"/>
    </source>
</evidence>
<dbReference type="InterPro" id="IPR050641">
    <property type="entry name" value="RIFMO-like"/>
</dbReference>
<keyword evidence="4" id="KW-0472">Membrane</keyword>
<dbReference type="GO" id="GO:0071949">
    <property type="term" value="F:FAD binding"/>
    <property type="evidence" value="ECO:0007669"/>
    <property type="project" value="InterPro"/>
</dbReference>
<keyword evidence="4" id="KW-0812">Transmembrane</keyword>